<gene>
    <name evidence="2" type="ORF">A2304_02435</name>
</gene>
<dbReference type="PANTHER" id="PTHR14911:SF13">
    <property type="entry name" value="TRNA (GUANINE(6)-N2)-METHYLTRANSFERASE THUMP3"/>
    <property type="match status" value="1"/>
</dbReference>
<reference evidence="2 3" key="1">
    <citation type="journal article" date="2016" name="Nat. Commun.">
        <title>Thousands of microbial genomes shed light on interconnected biogeochemical processes in an aquifer system.</title>
        <authorList>
            <person name="Anantharaman K."/>
            <person name="Brown C.T."/>
            <person name="Hug L.A."/>
            <person name="Sharon I."/>
            <person name="Castelle C.J."/>
            <person name="Probst A.J."/>
            <person name="Thomas B.C."/>
            <person name="Singh A."/>
            <person name="Wilkins M.J."/>
            <person name="Karaoz U."/>
            <person name="Brodie E.L."/>
            <person name="Williams K.H."/>
            <person name="Hubbard S.S."/>
            <person name="Banfield J.F."/>
        </authorList>
    </citation>
    <scope>NUCLEOTIDE SEQUENCE [LARGE SCALE GENOMIC DNA]</scope>
</reference>
<dbReference type="GO" id="GO:0016423">
    <property type="term" value="F:tRNA (guanine) methyltransferase activity"/>
    <property type="evidence" value="ECO:0007669"/>
    <property type="project" value="TreeGrafter"/>
</dbReference>
<dbReference type="Proteomes" id="UP000176501">
    <property type="component" value="Unassembled WGS sequence"/>
</dbReference>
<evidence type="ECO:0000313" key="2">
    <source>
        <dbReference type="EMBL" id="OGL99454.1"/>
    </source>
</evidence>
<sequence>MKFFVLGNNRELSVAEIEAVTGVHEFASREGDVLLLETDQTGPQLQDRLAGTIKVGSVVGELNKWDKEACADLIGAMIDPELPRVEFGVSVYDAGNAHRAKELRKESQRLGLEIKRRVKESGRPVRLVTSREKTLSAVVVATNKLLERGGEFVLVVTKESILIGQTEAVQDFEAWGKRDFGRPARDAQSGMLPPKLARMMVNLSGADPIHSTLLDPFCGSGTVLMEAILLGFTKVIGSDISEKAMEDTKANLDWLAAQGGAMPPIELSVSPAQTLVLSEPVDAIVTETYLGPALHGREHPDFLKRNLASLATLYRDAFGALANLVKPGSTAVVAFPVFQSKTGEQEVATRSMLESLGWKVERRLRYERAGQHVEREIFVMRRG</sequence>
<evidence type="ECO:0000313" key="3">
    <source>
        <dbReference type="Proteomes" id="UP000176501"/>
    </source>
</evidence>
<organism evidence="2 3">
    <name type="scientific">Candidatus Uhrbacteria bacterium RIFOXYB2_FULL_57_15</name>
    <dbReference type="NCBI Taxonomy" id="1802422"/>
    <lineage>
        <taxon>Bacteria</taxon>
        <taxon>Candidatus Uhriibacteriota</taxon>
    </lineage>
</organism>
<dbReference type="EMBL" id="MGFE01000004">
    <property type="protein sequence ID" value="OGL99454.1"/>
    <property type="molecule type" value="Genomic_DNA"/>
</dbReference>
<dbReference type="CDD" id="cd02440">
    <property type="entry name" value="AdoMet_MTases"/>
    <property type="match status" value="1"/>
</dbReference>
<dbReference type="SUPFAM" id="SSF53335">
    <property type="entry name" value="S-adenosyl-L-methionine-dependent methyltransferases"/>
    <property type="match status" value="1"/>
</dbReference>
<dbReference type="Pfam" id="PF01170">
    <property type="entry name" value="UPF0020"/>
    <property type="match status" value="1"/>
</dbReference>
<dbReference type="PANTHER" id="PTHR14911">
    <property type="entry name" value="THUMP DOMAIN-CONTAINING"/>
    <property type="match status" value="1"/>
</dbReference>
<dbReference type="AlphaFoldDB" id="A0A1F7WBI4"/>
<proteinExistence type="predicted"/>
<evidence type="ECO:0000259" key="1">
    <source>
        <dbReference type="Pfam" id="PF01170"/>
    </source>
</evidence>
<name>A0A1F7WBI4_9BACT</name>
<accession>A0A1F7WBI4</accession>
<feature type="domain" description="Ribosomal RNA large subunit methyltransferase K/L-like methyltransferase" evidence="1">
    <location>
        <begin position="187"/>
        <end position="295"/>
    </location>
</feature>
<protein>
    <recommendedName>
        <fullName evidence="1">Ribosomal RNA large subunit methyltransferase K/L-like methyltransferase domain-containing protein</fullName>
    </recommendedName>
</protein>
<dbReference type="GO" id="GO:0030488">
    <property type="term" value="P:tRNA methylation"/>
    <property type="evidence" value="ECO:0007669"/>
    <property type="project" value="TreeGrafter"/>
</dbReference>
<dbReference type="InterPro" id="IPR029063">
    <property type="entry name" value="SAM-dependent_MTases_sf"/>
</dbReference>
<dbReference type="InterPro" id="IPR000241">
    <property type="entry name" value="RlmKL-like_Mtase"/>
</dbReference>
<comment type="caution">
    <text evidence="2">The sequence shown here is derived from an EMBL/GenBank/DDBJ whole genome shotgun (WGS) entry which is preliminary data.</text>
</comment>
<dbReference type="Gene3D" id="3.40.50.150">
    <property type="entry name" value="Vaccinia Virus protein VP39"/>
    <property type="match status" value="1"/>
</dbReference>